<gene>
    <name evidence="3" type="ORF">RND81_12G185400</name>
</gene>
<dbReference type="Pfam" id="PF00397">
    <property type="entry name" value="WW"/>
    <property type="match status" value="2"/>
</dbReference>
<feature type="domain" description="WW" evidence="2">
    <location>
        <begin position="174"/>
        <end position="208"/>
    </location>
</feature>
<feature type="region of interest" description="Disordered" evidence="1">
    <location>
        <begin position="580"/>
        <end position="621"/>
    </location>
</feature>
<sequence length="964" mass="104674">MGKKRNERRLAAKIGAGRRVKLDLFAEPSGELGDSSPKDEVEKDVDAKHDRELSNSPPSGQHVENPLSLLGQYSDDELDDASNKAESELHDINQAIESFTKHLEEGEIGENEDHSFQKADNQCPQSDSTSVMVSQILDADSMMHKMVTLDEKNHEVDGEKQDPAPLTLDVQTSGNLNSSWKMVLHEESNRYYYWNTVTGETSWETPEGFVQGSALADGLESLKNDMEESASGDVYNTTAFGVGVDELSAGHGVGFTNGVSQMKMVHEQVTSENHSAQHSKGDDNHLLGSSSVVGAMPHETSTLGNYMLPEQYSSVFGNLTMGSYAVHGDNAVTSEQSIHLPSQLAKQSETLLQNLKLLLGSGIDPGQHAFLSRHMSEIEVRLSDIRALLPYGPSLLPFWVHTERELNQLENSINTEVGKQHITISGTYMASSEENHVKQKSTGDDSRADTTLTKPSPEISSAIANEDAKVEVRKESHDEVFDNASLNNAKTSVSGHITASHFCKDAGTGVSDTAHHEKANPKLDSKAFEDVDMDIDMEVEAPSPPRVRSADIGDQLEDQSQLLVHSSTSVVGESLVSEGEFVVPPPPEEEWIPPPPPDDEGIPPPPPNEPPESLCPLPPPSEPEAVLAIYGEHYNMNYAESNVNCYENITASSTSSLYEHAGSSQIAALSLPDYFATAQQPIVMPDGTAYWGLQKGSLSVVPIADAIQSTSSLASASFLGCDSISLEKKLDDVSMGVCSAQVANPLSMSAMSGTFLGQASSSSSVLSASTTVSGKQHASAPFSAAETAATASNRLSSVSEASTTVSKGQSKAPRMKKPKVSVASSFGSNKKVSSMVDKWKAAKEELQEEEERRETPLEILERKRQREIEDWRAQQIASGEAKENANFQPLGGNWRERVKRRRAQKEAATKTPSDPTNEGIKQPDLKSLSKDLLPGWQVYWDDSSSQIYYSNSITSETTWTKPTR</sequence>
<evidence type="ECO:0000313" key="4">
    <source>
        <dbReference type="Proteomes" id="UP001443914"/>
    </source>
</evidence>
<proteinExistence type="predicted"/>
<evidence type="ECO:0000259" key="2">
    <source>
        <dbReference type="PROSITE" id="PS50020"/>
    </source>
</evidence>
<reference evidence="3" key="1">
    <citation type="submission" date="2024-03" db="EMBL/GenBank/DDBJ databases">
        <title>WGS assembly of Saponaria officinalis var. Norfolk2.</title>
        <authorList>
            <person name="Jenkins J."/>
            <person name="Shu S."/>
            <person name="Grimwood J."/>
            <person name="Barry K."/>
            <person name="Goodstein D."/>
            <person name="Schmutz J."/>
            <person name="Leebens-Mack J."/>
            <person name="Osbourn A."/>
        </authorList>
    </citation>
    <scope>NUCLEOTIDE SEQUENCE [LARGE SCALE GENOMIC DNA]</scope>
    <source>
        <strain evidence="3">JIC</strain>
    </source>
</reference>
<organism evidence="3 4">
    <name type="scientific">Saponaria officinalis</name>
    <name type="common">Common soapwort</name>
    <name type="synonym">Lychnis saponaria</name>
    <dbReference type="NCBI Taxonomy" id="3572"/>
    <lineage>
        <taxon>Eukaryota</taxon>
        <taxon>Viridiplantae</taxon>
        <taxon>Streptophyta</taxon>
        <taxon>Embryophyta</taxon>
        <taxon>Tracheophyta</taxon>
        <taxon>Spermatophyta</taxon>
        <taxon>Magnoliopsida</taxon>
        <taxon>eudicotyledons</taxon>
        <taxon>Gunneridae</taxon>
        <taxon>Pentapetalae</taxon>
        <taxon>Caryophyllales</taxon>
        <taxon>Caryophyllaceae</taxon>
        <taxon>Caryophylleae</taxon>
        <taxon>Saponaria</taxon>
    </lineage>
</organism>
<dbReference type="PANTHER" id="PTHR47852:SF2">
    <property type="entry name" value="WW DOMAIN-CONTAINING PROTEIN"/>
    <property type="match status" value="1"/>
</dbReference>
<evidence type="ECO:0000256" key="1">
    <source>
        <dbReference type="SAM" id="MobiDB-lite"/>
    </source>
</evidence>
<dbReference type="InterPro" id="IPR036020">
    <property type="entry name" value="WW_dom_sf"/>
</dbReference>
<feature type="region of interest" description="Disordered" evidence="1">
    <location>
        <begin position="882"/>
        <end position="926"/>
    </location>
</feature>
<dbReference type="SMART" id="SM00456">
    <property type="entry name" value="WW"/>
    <property type="match status" value="2"/>
</dbReference>
<evidence type="ECO:0000313" key="3">
    <source>
        <dbReference type="EMBL" id="KAK9673713.1"/>
    </source>
</evidence>
<dbReference type="PROSITE" id="PS50020">
    <property type="entry name" value="WW_DOMAIN_2"/>
    <property type="match status" value="2"/>
</dbReference>
<feature type="region of interest" description="Disordered" evidence="1">
    <location>
        <begin position="430"/>
        <end position="455"/>
    </location>
</feature>
<name>A0AAW1HCG2_SAPOF</name>
<feature type="compositionally biased region" description="Basic and acidic residues" evidence="1">
    <location>
        <begin position="36"/>
        <end position="53"/>
    </location>
</feature>
<feature type="domain" description="WW" evidence="2">
    <location>
        <begin position="930"/>
        <end position="964"/>
    </location>
</feature>
<accession>A0AAW1HCG2</accession>
<dbReference type="PROSITE" id="PS01159">
    <property type="entry name" value="WW_DOMAIN_1"/>
    <property type="match status" value="2"/>
</dbReference>
<feature type="compositionally biased region" description="Acidic residues" evidence="1">
    <location>
        <begin position="587"/>
        <end position="601"/>
    </location>
</feature>
<feature type="compositionally biased region" description="Polar residues" evidence="1">
    <location>
        <begin position="793"/>
        <end position="809"/>
    </location>
</feature>
<protein>
    <recommendedName>
        <fullName evidence="2">WW domain-containing protein</fullName>
    </recommendedName>
</protein>
<dbReference type="EMBL" id="JBDFQZ010000012">
    <property type="protein sequence ID" value="KAK9673713.1"/>
    <property type="molecule type" value="Genomic_DNA"/>
</dbReference>
<keyword evidence="4" id="KW-1185">Reference proteome</keyword>
<comment type="caution">
    <text evidence="3">The sequence shown here is derived from an EMBL/GenBank/DDBJ whole genome shotgun (WGS) entry which is preliminary data.</text>
</comment>
<dbReference type="Gene3D" id="2.20.70.10">
    <property type="match status" value="2"/>
</dbReference>
<feature type="region of interest" description="Disordered" evidence="1">
    <location>
        <begin position="793"/>
        <end position="826"/>
    </location>
</feature>
<dbReference type="SUPFAM" id="SSF51045">
    <property type="entry name" value="WW domain"/>
    <property type="match status" value="2"/>
</dbReference>
<dbReference type="InterPro" id="IPR001202">
    <property type="entry name" value="WW_dom"/>
</dbReference>
<dbReference type="CDD" id="cd00201">
    <property type="entry name" value="WW"/>
    <property type="match status" value="2"/>
</dbReference>
<feature type="compositionally biased region" description="Basic and acidic residues" evidence="1">
    <location>
        <begin position="433"/>
        <end position="448"/>
    </location>
</feature>
<feature type="region of interest" description="Disordered" evidence="1">
    <location>
        <begin position="24"/>
        <end position="69"/>
    </location>
</feature>
<dbReference type="AlphaFoldDB" id="A0AAW1HCG2"/>
<dbReference type="PANTHER" id="PTHR47852">
    <property type="entry name" value="OS06G0298400 PROTEIN"/>
    <property type="match status" value="1"/>
</dbReference>
<dbReference type="Proteomes" id="UP001443914">
    <property type="component" value="Unassembled WGS sequence"/>
</dbReference>